<protein>
    <submittedName>
        <fullName evidence="1">Uncharacterized protein</fullName>
    </submittedName>
</protein>
<evidence type="ECO:0000313" key="1">
    <source>
        <dbReference type="EMBL" id="TCD14916.1"/>
    </source>
</evidence>
<comment type="caution">
    <text evidence="1">The sequence shown here is derived from an EMBL/GenBank/DDBJ whole genome shotgun (WGS) entry which is preliminary data.</text>
</comment>
<reference evidence="1 2" key="1">
    <citation type="journal article" date="2015" name="Antonie Van Leeuwenhoek">
        <title>Oricola cellulosilytica gen. nov., sp. nov., a cellulose-degrading bacterium of the family Phyllobacteriaceae isolated from surface seashore water, and emended descriptions of Mesorhizobium loti and Phyllobacterium myrsinacearum.</title>
        <authorList>
            <person name="Hameed A."/>
            <person name="Shahina M."/>
            <person name="Lai W.A."/>
            <person name="Lin S.Y."/>
            <person name="Young L.S."/>
            <person name="Liu Y.C."/>
            <person name="Hsu Y.H."/>
            <person name="Young C.C."/>
        </authorList>
    </citation>
    <scope>NUCLEOTIDE SEQUENCE [LARGE SCALE GENOMIC DNA]</scope>
    <source>
        <strain evidence="1 2">KCTC 52183</strain>
    </source>
</reference>
<dbReference type="AlphaFoldDB" id="A0A4R0PCB4"/>
<keyword evidence="2" id="KW-1185">Reference proteome</keyword>
<gene>
    <name evidence="1" type="ORF">E0D97_05000</name>
</gene>
<name>A0A4R0PCB4_9HYPH</name>
<accession>A0A4R0PCB4</accession>
<evidence type="ECO:0000313" key="2">
    <source>
        <dbReference type="Proteomes" id="UP000291301"/>
    </source>
</evidence>
<organism evidence="1 2">
    <name type="scientific">Oricola cellulosilytica</name>
    <dbReference type="NCBI Taxonomy" id="1429082"/>
    <lineage>
        <taxon>Bacteria</taxon>
        <taxon>Pseudomonadati</taxon>
        <taxon>Pseudomonadota</taxon>
        <taxon>Alphaproteobacteria</taxon>
        <taxon>Hyphomicrobiales</taxon>
        <taxon>Ahrensiaceae</taxon>
        <taxon>Oricola</taxon>
    </lineage>
</organism>
<dbReference type="RefSeq" id="WP_131566144.1">
    <property type="nucleotide sequence ID" value="NZ_JAINFK010000003.1"/>
</dbReference>
<sequence>MNTVAAISSGLPARKTAGVTDAEARVEEMLLRLEDDALSHRIALRVQEVGASSQPLARIDVTDLALMIVSGNAMSRARDAVAAGSPVPPPYRSGF</sequence>
<dbReference type="Proteomes" id="UP000291301">
    <property type="component" value="Unassembled WGS sequence"/>
</dbReference>
<proteinExistence type="predicted"/>
<dbReference type="EMBL" id="SJST01000002">
    <property type="protein sequence ID" value="TCD14916.1"/>
    <property type="molecule type" value="Genomic_DNA"/>
</dbReference>